<gene>
    <name evidence="1" type="ORF">DUNSADRAFT_13165</name>
</gene>
<comment type="caution">
    <text evidence="1">The sequence shown here is derived from an EMBL/GenBank/DDBJ whole genome shotgun (WGS) entry which is preliminary data.</text>
</comment>
<keyword evidence="2" id="KW-1185">Reference proteome</keyword>
<protein>
    <submittedName>
        <fullName evidence="1">Uncharacterized protein</fullName>
    </submittedName>
</protein>
<dbReference type="EMBL" id="MU069951">
    <property type="protein sequence ID" value="KAF5831404.1"/>
    <property type="molecule type" value="Genomic_DNA"/>
</dbReference>
<dbReference type="Proteomes" id="UP000815325">
    <property type="component" value="Unassembled WGS sequence"/>
</dbReference>
<organism evidence="1 2">
    <name type="scientific">Dunaliella salina</name>
    <name type="common">Green alga</name>
    <name type="synonym">Protococcus salinus</name>
    <dbReference type="NCBI Taxonomy" id="3046"/>
    <lineage>
        <taxon>Eukaryota</taxon>
        <taxon>Viridiplantae</taxon>
        <taxon>Chlorophyta</taxon>
        <taxon>core chlorophytes</taxon>
        <taxon>Chlorophyceae</taxon>
        <taxon>CS clade</taxon>
        <taxon>Chlamydomonadales</taxon>
        <taxon>Dunaliellaceae</taxon>
        <taxon>Dunaliella</taxon>
    </lineage>
</organism>
<proteinExistence type="predicted"/>
<sequence length="63" mass="6932">MQGLDLVSVAKHSLQGSFPHFFLCAPNEPLVKLALSTFLDLDFAFSASTLHRDAKDANNRLNT</sequence>
<accession>A0ABQ7G9X8</accession>
<evidence type="ECO:0000313" key="1">
    <source>
        <dbReference type="EMBL" id="KAF5831404.1"/>
    </source>
</evidence>
<name>A0ABQ7G9X8_DUNSA</name>
<reference evidence="1" key="1">
    <citation type="submission" date="2017-08" db="EMBL/GenBank/DDBJ databases">
        <authorList>
            <person name="Polle J.E."/>
            <person name="Barry K."/>
            <person name="Cushman J."/>
            <person name="Schmutz J."/>
            <person name="Tran D."/>
            <person name="Hathwaick L.T."/>
            <person name="Yim W.C."/>
            <person name="Jenkins J."/>
            <person name="Mckie-Krisberg Z.M."/>
            <person name="Prochnik S."/>
            <person name="Lindquist E."/>
            <person name="Dockter R.B."/>
            <person name="Adam C."/>
            <person name="Molina H."/>
            <person name="Bunkerborg J."/>
            <person name="Jin E."/>
            <person name="Buchheim M."/>
            <person name="Magnuson J."/>
        </authorList>
    </citation>
    <scope>NUCLEOTIDE SEQUENCE</scope>
    <source>
        <strain evidence="1">CCAP 19/18</strain>
    </source>
</reference>
<evidence type="ECO:0000313" key="2">
    <source>
        <dbReference type="Proteomes" id="UP000815325"/>
    </source>
</evidence>